<feature type="transmembrane region" description="Helical" evidence="1">
    <location>
        <begin position="16"/>
        <end position="37"/>
    </location>
</feature>
<dbReference type="InterPro" id="IPR010390">
    <property type="entry name" value="ABC-2_transporter-like"/>
</dbReference>
<dbReference type="AlphaFoldDB" id="A0A6J4K1U6"/>
<feature type="transmembrane region" description="Helical" evidence="1">
    <location>
        <begin position="171"/>
        <end position="190"/>
    </location>
</feature>
<gene>
    <name evidence="2" type="ORF">AVDCRST_MAG61-529</name>
</gene>
<feature type="transmembrane region" description="Helical" evidence="1">
    <location>
        <begin position="137"/>
        <end position="159"/>
    </location>
</feature>
<feature type="transmembrane region" description="Helical" evidence="1">
    <location>
        <begin position="221"/>
        <end position="244"/>
    </location>
</feature>
<organism evidence="2">
    <name type="scientific">uncultured Friedmanniella sp</name>
    <dbReference type="NCBI Taxonomy" id="335381"/>
    <lineage>
        <taxon>Bacteria</taxon>
        <taxon>Bacillati</taxon>
        <taxon>Actinomycetota</taxon>
        <taxon>Actinomycetes</taxon>
        <taxon>Propionibacteriales</taxon>
        <taxon>Nocardioidaceae</taxon>
        <taxon>Friedmanniella</taxon>
        <taxon>environmental samples</taxon>
    </lineage>
</organism>
<keyword evidence="1" id="KW-0812">Transmembrane</keyword>
<dbReference type="PANTHER" id="PTHR36832">
    <property type="entry name" value="SLR1174 PROTEIN-RELATED"/>
    <property type="match status" value="1"/>
</dbReference>
<name>A0A6J4K1U6_9ACTN</name>
<feature type="transmembrane region" description="Helical" evidence="1">
    <location>
        <begin position="108"/>
        <end position="131"/>
    </location>
</feature>
<dbReference type="EMBL" id="CADCTT010000056">
    <property type="protein sequence ID" value="CAA9293465.1"/>
    <property type="molecule type" value="Genomic_DNA"/>
</dbReference>
<reference evidence="2" key="1">
    <citation type="submission" date="2020-02" db="EMBL/GenBank/DDBJ databases">
        <authorList>
            <person name="Meier V. D."/>
        </authorList>
    </citation>
    <scope>NUCLEOTIDE SEQUENCE</scope>
    <source>
        <strain evidence="2">AVDCRST_MAG61</strain>
    </source>
</reference>
<keyword evidence="1" id="KW-1133">Transmembrane helix</keyword>
<dbReference type="PANTHER" id="PTHR36832:SF2">
    <property type="entry name" value="INTEGRAL MEMBRANE PROTEIN"/>
    <property type="match status" value="1"/>
</dbReference>
<sequence>MELAAGEFRRYSTYRLAVLAGVFTNSVFGFIRVGILISAVTAAGGTLVGYTASDASTYVWLGQALLAPLALMGWSEIADRVRTGDIAVDLARPVDLQLSWWARDLGRAAFVLPARGLPPLLVGALTVGVALPDSWTAYPLGVLSALVAISLSFMLRFLLNLAAFWVLDFRGIAGLYFVLIGPLCGLYVPVHLFPDWLRTLAYATPFPSMFQSPIDVLAGRVLGAAAVGVLAVQLGWLVLLALLGRLVLQRATRRLVVQGG</sequence>
<evidence type="ECO:0000313" key="2">
    <source>
        <dbReference type="EMBL" id="CAA9293465.1"/>
    </source>
</evidence>
<dbReference type="Pfam" id="PF06182">
    <property type="entry name" value="ABC2_membrane_6"/>
    <property type="match status" value="1"/>
</dbReference>
<proteinExistence type="predicted"/>
<accession>A0A6J4K1U6</accession>
<protein>
    <submittedName>
        <fullName evidence="2">Efflux ABC transporter, permease protein</fullName>
    </submittedName>
</protein>
<feature type="transmembrane region" description="Helical" evidence="1">
    <location>
        <begin position="57"/>
        <end position="74"/>
    </location>
</feature>
<evidence type="ECO:0000256" key="1">
    <source>
        <dbReference type="SAM" id="Phobius"/>
    </source>
</evidence>
<keyword evidence="1" id="KW-0472">Membrane</keyword>